<proteinExistence type="inferred from homology"/>
<protein>
    <submittedName>
        <fullName evidence="5">Efflux RND transporter periplasmic adaptor subunit</fullName>
    </submittedName>
</protein>
<dbReference type="InterPro" id="IPR006143">
    <property type="entry name" value="RND_pump_MFP"/>
</dbReference>
<feature type="signal peptide" evidence="2">
    <location>
        <begin position="1"/>
        <end position="23"/>
    </location>
</feature>
<dbReference type="SUPFAM" id="SSF111369">
    <property type="entry name" value="HlyD-like secretion proteins"/>
    <property type="match status" value="1"/>
</dbReference>
<dbReference type="AlphaFoldDB" id="A0A515DCJ5"/>
<dbReference type="Gene3D" id="1.10.287.470">
    <property type="entry name" value="Helix hairpin bin"/>
    <property type="match status" value="1"/>
</dbReference>
<dbReference type="Pfam" id="PF25917">
    <property type="entry name" value="BSH_RND"/>
    <property type="match status" value="1"/>
</dbReference>
<evidence type="ECO:0000259" key="3">
    <source>
        <dbReference type="Pfam" id="PF25917"/>
    </source>
</evidence>
<dbReference type="Gene3D" id="2.40.30.170">
    <property type="match status" value="1"/>
</dbReference>
<accession>A0A515DCJ5</accession>
<reference evidence="5 6" key="1">
    <citation type="submission" date="2019-01" db="EMBL/GenBank/DDBJ databases">
        <title>Genomic insights into a novel species Rhodoferax sp.</title>
        <authorList>
            <person name="Jin L."/>
        </authorList>
    </citation>
    <scope>NUCLEOTIDE SEQUENCE [LARGE SCALE GENOMIC DNA]</scope>
    <source>
        <strain evidence="5 6">CHu59-6-5</strain>
    </source>
</reference>
<evidence type="ECO:0000259" key="4">
    <source>
        <dbReference type="Pfam" id="PF25954"/>
    </source>
</evidence>
<dbReference type="InterPro" id="IPR058792">
    <property type="entry name" value="Beta-barrel_RND_2"/>
</dbReference>
<dbReference type="Gene3D" id="2.40.50.100">
    <property type="match status" value="1"/>
</dbReference>
<dbReference type="PANTHER" id="PTHR30469">
    <property type="entry name" value="MULTIDRUG RESISTANCE PROTEIN MDTA"/>
    <property type="match status" value="1"/>
</dbReference>
<evidence type="ECO:0000256" key="2">
    <source>
        <dbReference type="SAM" id="SignalP"/>
    </source>
</evidence>
<feature type="chain" id="PRO_5021969971" evidence="2">
    <location>
        <begin position="24"/>
        <end position="351"/>
    </location>
</feature>
<sequence length="351" mass="35671">MLKAGLATLVVASCVMTALPAGAADGGSLATVTVQAAGSTVSDGVSFDGVVEAVRQTNVSAQVSGAIVALNVSAGERVRAGQELLRIDARAAAELAAASAAQARAAQAALSVASADYERQKQLFQKQYISQSALDRAQGQFQAARAQVQALQAQASATHTQSGFFVVTAPYAGVVSAVPVALGDMATPGRPLVTLYDPSALRVTAAIPQSALQGVPDGKSLRLELPGAPVGQGLLEPGPVQILPAADAATHTLQVRLDVPAGVKGLVPGMFARVWLPVAAASSGGGRLYIPASAVVRRAEMTGLYVIGANGRPLLRQIRVGPLDGDRIEVLSGVQKGERIAADPQAAARVR</sequence>
<dbReference type="RefSeq" id="WP_142819559.1">
    <property type="nucleotide sequence ID" value="NZ_CP035503.1"/>
</dbReference>
<comment type="similarity">
    <text evidence="1">Belongs to the membrane fusion protein (MFP) (TC 8.A.1) family.</text>
</comment>
<feature type="domain" description="CusB-like beta-barrel" evidence="4">
    <location>
        <begin position="203"/>
        <end position="276"/>
    </location>
</feature>
<name>A0A515DCJ5_9BURK</name>
<dbReference type="Gene3D" id="2.40.420.20">
    <property type="match status" value="1"/>
</dbReference>
<keyword evidence="2" id="KW-0732">Signal</keyword>
<dbReference type="KEGG" id="rhf:EUB48_13205"/>
<dbReference type="NCBIfam" id="TIGR01730">
    <property type="entry name" value="RND_mfp"/>
    <property type="match status" value="1"/>
</dbReference>
<keyword evidence="6" id="KW-1185">Reference proteome</keyword>
<gene>
    <name evidence="5" type="ORF">EUB48_13205</name>
</gene>
<feature type="domain" description="Multidrug resistance protein MdtA-like barrel-sandwich hybrid" evidence="3">
    <location>
        <begin position="55"/>
        <end position="191"/>
    </location>
</feature>
<evidence type="ECO:0000313" key="6">
    <source>
        <dbReference type="Proteomes" id="UP000316798"/>
    </source>
</evidence>
<evidence type="ECO:0000313" key="5">
    <source>
        <dbReference type="EMBL" id="QDL38138.1"/>
    </source>
</evidence>
<organism evidence="5 6">
    <name type="scientific">Rhodoferax sediminis</name>
    <dbReference type="NCBI Taxonomy" id="2509614"/>
    <lineage>
        <taxon>Bacteria</taxon>
        <taxon>Pseudomonadati</taxon>
        <taxon>Pseudomonadota</taxon>
        <taxon>Betaproteobacteria</taxon>
        <taxon>Burkholderiales</taxon>
        <taxon>Comamonadaceae</taxon>
        <taxon>Rhodoferax</taxon>
    </lineage>
</organism>
<dbReference type="OrthoDB" id="9806939at2"/>
<dbReference type="GO" id="GO:0015562">
    <property type="term" value="F:efflux transmembrane transporter activity"/>
    <property type="evidence" value="ECO:0007669"/>
    <property type="project" value="TreeGrafter"/>
</dbReference>
<evidence type="ECO:0000256" key="1">
    <source>
        <dbReference type="ARBA" id="ARBA00009477"/>
    </source>
</evidence>
<dbReference type="InterPro" id="IPR058625">
    <property type="entry name" value="MdtA-like_BSH"/>
</dbReference>
<dbReference type="PANTHER" id="PTHR30469:SF18">
    <property type="entry name" value="RESISTANCE-NODULATION-CELL DIVISION (RND) EFFLUX MEMBRANE FUSION PROTEIN-RELATED"/>
    <property type="match status" value="1"/>
</dbReference>
<dbReference type="GO" id="GO:1990281">
    <property type="term" value="C:efflux pump complex"/>
    <property type="evidence" value="ECO:0007669"/>
    <property type="project" value="TreeGrafter"/>
</dbReference>
<dbReference type="EMBL" id="CP035503">
    <property type="protein sequence ID" value="QDL38138.1"/>
    <property type="molecule type" value="Genomic_DNA"/>
</dbReference>
<dbReference type="Pfam" id="PF25954">
    <property type="entry name" value="Beta-barrel_RND_2"/>
    <property type="match status" value="1"/>
</dbReference>
<dbReference type="Proteomes" id="UP000316798">
    <property type="component" value="Chromosome"/>
</dbReference>